<reference evidence="1" key="1">
    <citation type="submission" date="2017-07" db="EMBL/GenBank/DDBJ databases">
        <title>Taro Niue Genome Assembly and Annotation.</title>
        <authorList>
            <person name="Atibalentja N."/>
            <person name="Keating K."/>
            <person name="Fields C.J."/>
        </authorList>
    </citation>
    <scope>NUCLEOTIDE SEQUENCE</scope>
    <source>
        <strain evidence="1">Niue_2</strain>
        <tissue evidence="1">Leaf</tissue>
    </source>
</reference>
<evidence type="ECO:0000313" key="1">
    <source>
        <dbReference type="EMBL" id="MQL97230.1"/>
    </source>
</evidence>
<comment type="caution">
    <text evidence="1">The sequence shown here is derived from an EMBL/GenBank/DDBJ whole genome shotgun (WGS) entry which is preliminary data.</text>
</comment>
<sequence>MSESRPPKPPRLALGLTCIYGPRAQIEVAAGLADTFNNVAAIPDAILKAVCLAWLTDLSGCRSVTWGRILIAVSAAVTLRFVTQRPTPSHFGGPEAKSLGRFPPFRLSLLSPFPPFSEVERSPSHPSPALELGGAAGDSCVERQHGEERGGGGRGVVKALHGVVLLLLLLEFLLLWLVRDWLSLLSLVHKAHPPYSLQAPDCCFRNLFLGAVNGGTGECVSLTSWCVRGAECFRLWVLDLLEVKGSSACGETSFSSGCSVSLVVTPVCAFLTSWRSRMAVLLS</sequence>
<evidence type="ECO:0000313" key="2">
    <source>
        <dbReference type="Proteomes" id="UP000652761"/>
    </source>
</evidence>
<keyword evidence="2" id="KW-1185">Reference proteome</keyword>
<name>A0A843VUM4_COLES</name>
<proteinExistence type="predicted"/>
<organism evidence="1 2">
    <name type="scientific">Colocasia esculenta</name>
    <name type="common">Wild taro</name>
    <name type="synonym">Arum esculentum</name>
    <dbReference type="NCBI Taxonomy" id="4460"/>
    <lineage>
        <taxon>Eukaryota</taxon>
        <taxon>Viridiplantae</taxon>
        <taxon>Streptophyta</taxon>
        <taxon>Embryophyta</taxon>
        <taxon>Tracheophyta</taxon>
        <taxon>Spermatophyta</taxon>
        <taxon>Magnoliopsida</taxon>
        <taxon>Liliopsida</taxon>
        <taxon>Araceae</taxon>
        <taxon>Aroideae</taxon>
        <taxon>Colocasieae</taxon>
        <taxon>Colocasia</taxon>
    </lineage>
</organism>
<protein>
    <submittedName>
        <fullName evidence="1">Uncharacterized protein</fullName>
    </submittedName>
</protein>
<accession>A0A843VUM4</accession>
<gene>
    <name evidence="1" type="ORF">Taro_029912</name>
</gene>
<dbReference type="Proteomes" id="UP000652761">
    <property type="component" value="Unassembled WGS sequence"/>
</dbReference>
<dbReference type="AlphaFoldDB" id="A0A843VUM4"/>
<dbReference type="EMBL" id="NMUH01002019">
    <property type="protein sequence ID" value="MQL97230.1"/>
    <property type="molecule type" value="Genomic_DNA"/>
</dbReference>